<dbReference type="PROSITE" id="PS50893">
    <property type="entry name" value="ABC_TRANSPORTER_2"/>
    <property type="match status" value="1"/>
</dbReference>
<keyword evidence="2 4" id="KW-0067">ATP-binding</keyword>
<dbReference type="PANTHER" id="PTHR42855">
    <property type="entry name" value="ABC TRANSPORTER ATP-BINDING SUBUNIT"/>
    <property type="match status" value="1"/>
</dbReference>
<dbReference type="Gene3D" id="3.40.50.300">
    <property type="entry name" value="P-loop containing nucleotide triphosphate hydrolases"/>
    <property type="match status" value="2"/>
</dbReference>
<dbReference type="RefSeq" id="WP_187534844.1">
    <property type="nucleotide sequence ID" value="NZ_CBCSHU010000003.1"/>
</dbReference>
<dbReference type="Proteomes" id="UP000515928">
    <property type="component" value="Chromosome"/>
</dbReference>
<keyword evidence="1" id="KW-0547">Nucleotide-binding</keyword>
<dbReference type="PROSITE" id="PS00211">
    <property type="entry name" value="ABC_TRANSPORTER_1"/>
    <property type="match status" value="2"/>
</dbReference>
<evidence type="ECO:0000313" key="5">
    <source>
        <dbReference type="Proteomes" id="UP000515928"/>
    </source>
</evidence>
<dbReference type="EMBL" id="CP060715">
    <property type="protein sequence ID" value="QNN61645.1"/>
    <property type="molecule type" value="Genomic_DNA"/>
</dbReference>
<organism evidence="4 5">
    <name type="scientific">Erysipelothrix inopinata</name>
    <dbReference type="NCBI Taxonomy" id="225084"/>
    <lineage>
        <taxon>Bacteria</taxon>
        <taxon>Bacillati</taxon>
        <taxon>Bacillota</taxon>
        <taxon>Erysipelotrichia</taxon>
        <taxon>Erysipelotrichales</taxon>
        <taxon>Erysipelotrichaceae</taxon>
        <taxon>Erysipelothrix</taxon>
    </lineage>
</organism>
<dbReference type="GO" id="GO:0016887">
    <property type="term" value="F:ATP hydrolysis activity"/>
    <property type="evidence" value="ECO:0007669"/>
    <property type="project" value="InterPro"/>
</dbReference>
<dbReference type="CDD" id="cd03221">
    <property type="entry name" value="ABCF_EF-3"/>
    <property type="match status" value="1"/>
</dbReference>
<sequence>MKIIIKDLVKIYADEAVLDELSMEIVKGSHCAIVGENGSGKSTLMKILAGIENYQSGHVIIPKEMEIGYMDQQFSQYDKDARSYILKDFETYQYLSKSLKEIELLMSENYTEELGERYAKLMDRFSDIDGYVFENKLESYAKGLGVYPFLDQAYDTLSGGQKTRIALVKLLLEDCEVLCLDEPTNHLDLAGIEWLESYCRNSNKTLIIVSHDRKFLLNTVDVFYEVEDGISICYHGDYHSYREQKKQRFIQLVEDYEIQQQEIKRLRLAIRRYRQWGHESDNPDFFKRAKALEKRIERLETLPKPVELKNQLNFDFKTPSKSSKRIVSGHDLLIGYDTPLTNPLNFEVLSQEHFAISAHNGKGKSTLIKTITGDIEPLGGTLKCGESIKFGIIPQIIEFENESDRLLNYVMKTCTMQEEQARRTLVQFGFYHDVVYKPLTVLSGGERVRLKLLELMLMECQCIILDEPTNHLDIQSSEKLEDVLQHYGGTIIVVSHDRYFLENLKVRTFEL</sequence>
<dbReference type="GO" id="GO:0005524">
    <property type="term" value="F:ATP binding"/>
    <property type="evidence" value="ECO:0007669"/>
    <property type="project" value="UniProtKB-KW"/>
</dbReference>
<evidence type="ECO:0000256" key="1">
    <source>
        <dbReference type="ARBA" id="ARBA00022741"/>
    </source>
</evidence>
<gene>
    <name evidence="4" type="ORF">H9L01_04635</name>
</gene>
<dbReference type="InterPro" id="IPR032781">
    <property type="entry name" value="ABC_tran_Xtn"/>
</dbReference>
<dbReference type="Pfam" id="PF12848">
    <property type="entry name" value="ABC_tran_Xtn"/>
    <property type="match status" value="1"/>
</dbReference>
<dbReference type="PANTHER" id="PTHR42855:SF2">
    <property type="entry name" value="DRUG RESISTANCE ABC TRANSPORTER,ATP-BINDING PROTEIN"/>
    <property type="match status" value="1"/>
</dbReference>
<reference evidence="4 5" key="1">
    <citation type="submission" date="2020-08" db="EMBL/GenBank/DDBJ databases">
        <title>Genome sequence of Erysipelothrix inopinata DSM 15511T.</title>
        <authorList>
            <person name="Hyun D.-W."/>
            <person name="Bae J.-W."/>
        </authorList>
    </citation>
    <scope>NUCLEOTIDE SEQUENCE [LARGE SCALE GENOMIC DNA]</scope>
    <source>
        <strain evidence="4 5">DSM 15511</strain>
    </source>
</reference>
<feature type="domain" description="ABC transporter" evidence="3">
    <location>
        <begin position="3"/>
        <end position="253"/>
    </location>
</feature>
<dbReference type="SMART" id="SM00382">
    <property type="entry name" value="AAA"/>
    <property type="match status" value="2"/>
</dbReference>
<keyword evidence="5" id="KW-1185">Reference proteome</keyword>
<accession>A0A7G9S1C0</accession>
<proteinExistence type="predicted"/>
<dbReference type="SUPFAM" id="SSF52540">
    <property type="entry name" value="P-loop containing nucleoside triphosphate hydrolases"/>
    <property type="match status" value="2"/>
</dbReference>
<evidence type="ECO:0000256" key="2">
    <source>
        <dbReference type="ARBA" id="ARBA00022840"/>
    </source>
</evidence>
<evidence type="ECO:0000259" key="3">
    <source>
        <dbReference type="PROSITE" id="PS50893"/>
    </source>
</evidence>
<dbReference type="InterPro" id="IPR003593">
    <property type="entry name" value="AAA+_ATPase"/>
</dbReference>
<protein>
    <submittedName>
        <fullName evidence="4">ABC-F family ATP-binding cassette domain-containing protein</fullName>
    </submittedName>
</protein>
<dbReference type="InterPro" id="IPR027417">
    <property type="entry name" value="P-loop_NTPase"/>
</dbReference>
<name>A0A7G9S1C0_9FIRM</name>
<dbReference type="FunFam" id="3.40.50.300:FF:000011">
    <property type="entry name" value="Putative ABC transporter ATP-binding component"/>
    <property type="match status" value="1"/>
</dbReference>
<dbReference type="Pfam" id="PF00005">
    <property type="entry name" value="ABC_tran"/>
    <property type="match status" value="2"/>
</dbReference>
<dbReference type="InterPro" id="IPR017871">
    <property type="entry name" value="ABC_transporter-like_CS"/>
</dbReference>
<evidence type="ECO:0000313" key="4">
    <source>
        <dbReference type="EMBL" id="QNN61645.1"/>
    </source>
</evidence>
<dbReference type="InterPro" id="IPR003439">
    <property type="entry name" value="ABC_transporter-like_ATP-bd"/>
</dbReference>
<dbReference type="KEGG" id="eio:H9L01_04635"/>
<dbReference type="AlphaFoldDB" id="A0A7G9S1C0"/>
<dbReference type="InterPro" id="IPR051309">
    <property type="entry name" value="ABCF_ATPase"/>
</dbReference>